<feature type="domain" description="Multidrug resistance protein MdtA-like barrel-sandwich hybrid" evidence="5">
    <location>
        <begin position="65"/>
        <end position="203"/>
    </location>
</feature>
<evidence type="ECO:0000259" key="5">
    <source>
        <dbReference type="Pfam" id="PF25917"/>
    </source>
</evidence>
<dbReference type="NCBIfam" id="TIGR01730">
    <property type="entry name" value="RND_mfp"/>
    <property type="match status" value="1"/>
</dbReference>
<dbReference type="PANTHER" id="PTHR30158:SF24">
    <property type="entry name" value="HLYD FAMILY SECRETION PROTEIN"/>
    <property type="match status" value="1"/>
</dbReference>
<feature type="domain" description="Multidrug resistance protein MdtA-like beta-barrel" evidence="6">
    <location>
        <begin position="213"/>
        <end position="300"/>
    </location>
</feature>
<reference evidence="8" key="1">
    <citation type="journal article" date="2021" name="Front. Microbiol.">
        <title>Comprehensive Comparative Genomics and Phenotyping of Methylobacterium Species.</title>
        <authorList>
            <person name="Alessa O."/>
            <person name="Ogura Y."/>
            <person name="Fujitani Y."/>
            <person name="Takami H."/>
            <person name="Hayashi T."/>
            <person name="Sahin N."/>
            <person name="Tani A."/>
        </authorList>
    </citation>
    <scope>NUCLEOTIDE SEQUENCE</scope>
    <source>
        <strain evidence="8">DSM 17168</strain>
    </source>
</reference>
<dbReference type="PROSITE" id="PS51257">
    <property type="entry name" value="PROKAR_LIPOPROTEIN"/>
    <property type="match status" value="1"/>
</dbReference>
<dbReference type="InterPro" id="IPR058625">
    <property type="entry name" value="MdtA-like_BSH"/>
</dbReference>
<proteinExistence type="inferred from homology"/>
<dbReference type="InterPro" id="IPR058627">
    <property type="entry name" value="MdtA-like_C"/>
</dbReference>
<dbReference type="Pfam" id="PF25876">
    <property type="entry name" value="HH_MFP_RND"/>
    <property type="match status" value="1"/>
</dbReference>
<feature type="domain" description="Multidrug resistance protein MdtA-like alpha-helical hairpin" evidence="4">
    <location>
        <begin position="106"/>
        <end position="174"/>
    </location>
</feature>
<keyword evidence="3" id="KW-0175">Coiled coil</keyword>
<evidence type="ECO:0000256" key="3">
    <source>
        <dbReference type="SAM" id="Coils"/>
    </source>
</evidence>
<dbReference type="Proteomes" id="UP001055153">
    <property type="component" value="Unassembled WGS sequence"/>
</dbReference>
<protein>
    <submittedName>
        <fullName evidence="8">Multidrug export protein AcrE</fullName>
    </submittedName>
</protein>
<comment type="caution">
    <text evidence="8">The sequence shown here is derived from an EMBL/GenBank/DDBJ whole genome shotgun (WGS) entry which is preliminary data.</text>
</comment>
<dbReference type="Gene3D" id="1.10.287.470">
    <property type="entry name" value="Helix hairpin bin"/>
    <property type="match status" value="1"/>
</dbReference>
<evidence type="ECO:0000259" key="6">
    <source>
        <dbReference type="Pfam" id="PF25944"/>
    </source>
</evidence>
<sequence length="390" mass="40473">MQIRALRGRPGFGPSAVLTAGLLTVAACDAPAPVAPPPRVTAAAPLVAPLQESILLTGQTAATATVDLVARVPGFLREVGFTDGADVPRGQVLFRIEDEPYVAQVDLAQATLDQQQAALKSAEAEFARQDALRKQYVATQTSLDTALAARDTGRGAVAAAQANLKTAQINLSYTRVEAPFAGRMGRRLVDAGNLVGAGQPTKLGTLSQIDQLYATVSINERDLRRLQAALREHGLSREALRSVPVQAGLSDEPDLPHRGHLDFVDTGLDTATGTLQARAVLDNPGRRLAPGLFVRVRIPLGPPKPALWVPAAALGADQAGPTLLVVDEAGTVALRRVILGPARGGLQVIADGLTPGDRVVTDGVLFAVPGRTVAVSPGAIPAPAAAARTE</sequence>
<evidence type="ECO:0000313" key="9">
    <source>
        <dbReference type="Proteomes" id="UP001055153"/>
    </source>
</evidence>
<dbReference type="Gene3D" id="2.40.50.100">
    <property type="match status" value="1"/>
</dbReference>
<evidence type="ECO:0000313" key="8">
    <source>
        <dbReference type="EMBL" id="GJE02159.1"/>
    </source>
</evidence>
<organism evidence="8 9">
    <name type="scientific">Methylobacterium isbiliense</name>
    <dbReference type="NCBI Taxonomy" id="315478"/>
    <lineage>
        <taxon>Bacteria</taxon>
        <taxon>Pseudomonadati</taxon>
        <taxon>Pseudomonadota</taxon>
        <taxon>Alphaproteobacteria</taxon>
        <taxon>Hyphomicrobiales</taxon>
        <taxon>Methylobacteriaceae</taxon>
        <taxon>Methylobacterium</taxon>
    </lineage>
</organism>
<evidence type="ECO:0000256" key="2">
    <source>
        <dbReference type="ARBA" id="ARBA00009477"/>
    </source>
</evidence>
<dbReference type="EMBL" id="BPQQ01000048">
    <property type="protein sequence ID" value="GJE02159.1"/>
    <property type="molecule type" value="Genomic_DNA"/>
</dbReference>
<dbReference type="PANTHER" id="PTHR30158">
    <property type="entry name" value="ACRA/E-RELATED COMPONENT OF DRUG EFFLUX TRANSPORTER"/>
    <property type="match status" value="1"/>
</dbReference>
<keyword evidence="9" id="KW-1185">Reference proteome</keyword>
<dbReference type="SUPFAM" id="SSF111369">
    <property type="entry name" value="HlyD-like secretion proteins"/>
    <property type="match status" value="1"/>
</dbReference>
<dbReference type="InterPro" id="IPR058624">
    <property type="entry name" value="MdtA-like_HH"/>
</dbReference>
<dbReference type="RefSeq" id="WP_238237615.1">
    <property type="nucleotide sequence ID" value="NZ_BPQQ01000048.1"/>
</dbReference>
<comment type="similarity">
    <text evidence="2">Belongs to the membrane fusion protein (MFP) (TC 8.A.1) family.</text>
</comment>
<dbReference type="Pfam" id="PF25967">
    <property type="entry name" value="RND-MFP_C"/>
    <property type="match status" value="1"/>
</dbReference>
<dbReference type="InterPro" id="IPR006143">
    <property type="entry name" value="RND_pump_MFP"/>
</dbReference>
<evidence type="ECO:0000259" key="7">
    <source>
        <dbReference type="Pfam" id="PF25967"/>
    </source>
</evidence>
<evidence type="ECO:0000256" key="1">
    <source>
        <dbReference type="ARBA" id="ARBA00004196"/>
    </source>
</evidence>
<evidence type="ECO:0000259" key="4">
    <source>
        <dbReference type="Pfam" id="PF25876"/>
    </source>
</evidence>
<feature type="domain" description="Multidrug resistance protein MdtA-like C-terminal permuted SH3" evidence="7">
    <location>
        <begin position="306"/>
        <end position="364"/>
    </location>
</feature>
<comment type="subcellular location">
    <subcellularLocation>
        <location evidence="1">Cell envelope</location>
    </subcellularLocation>
</comment>
<dbReference type="Gene3D" id="2.40.420.20">
    <property type="match status" value="1"/>
</dbReference>
<name>A0ABQ4SG97_9HYPH</name>
<accession>A0ABQ4SG97</accession>
<dbReference type="Pfam" id="PF25944">
    <property type="entry name" value="Beta-barrel_RND"/>
    <property type="match status" value="1"/>
</dbReference>
<dbReference type="InterPro" id="IPR058626">
    <property type="entry name" value="MdtA-like_b-barrel"/>
</dbReference>
<dbReference type="Gene3D" id="2.40.30.170">
    <property type="match status" value="1"/>
</dbReference>
<dbReference type="Pfam" id="PF25917">
    <property type="entry name" value="BSH_RND"/>
    <property type="match status" value="1"/>
</dbReference>
<gene>
    <name evidence="8" type="primary">acrE</name>
    <name evidence="8" type="ORF">GMJLKIPL_4103</name>
</gene>
<feature type="coiled-coil region" evidence="3">
    <location>
        <begin position="105"/>
        <end position="132"/>
    </location>
</feature>
<reference evidence="8" key="2">
    <citation type="submission" date="2021-08" db="EMBL/GenBank/DDBJ databases">
        <authorList>
            <person name="Tani A."/>
            <person name="Ola A."/>
            <person name="Ogura Y."/>
            <person name="Katsura K."/>
            <person name="Hayashi T."/>
        </authorList>
    </citation>
    <scope>NUCLEOTIDE SEQUENCE</scope>
    <source>
        <strain evidence="8">DSM 17168</strain>
    </source>
</reference>